<dbReference type="OrthoDB" id="4746461at2"/>
<dbReference type="AlphaFoldDB" id="A0A1X2AAY0"/>
<reference evidence="2 3" key="1">
    <citation type="journal article" date="2015" name="Emerg. Microbes Infect.">
        <title>Characterization of 17 strains belonging to the Mycobacterium simiae complex and description of Mycobacterium paraense sp. nov.</title>
        <authorList>
            <person name="Fusco da Costa A.R."/>
            <person name="Fedrizzi T."/>
            <person name="Lopes M.L."/>
            <person name="Pecorari M."/>
            <person name="Oliveira da Costa W.L."/>
            <person name="Giacobazzi E."/>
            <person name="da Costa Bahia J.R."/>
            <person name="De Sanctis V."/>
            <person name="Batista Lima K.V."/>
            <person name="Bertorelli R."/>
            <person name="Grottola A."/>
            <person name="Fabio A."/>
            <person name="Mariottini A."/>
            <person name="Ferretti P."/>
            <person name="Di Leva F."/>
            <person name="Fregni Serpini G."/>
            <person name="Tagliazucchi S."/>
            <person name="Rumpianesi F."/>
            <person name="Jousson O."/>
            <person name="Segata N."/>
            <person name="Tortoli E."/>
        </authorList>
    </citation>
    <scope>NUCLEOTIDE SEQUENCE [LARGE SCALE GENOMIC DNA]</scope>
    <source>
        <strain evidence="2 3">IEC33</strain>
    </source>
</reference>
<gene>
    <name evidence="2" type="ORF">AWB90_12410</name>
</gene>
<evidence type="ECO:0000313" key="3">
    <source>
        <dbReference type="Proteomes" id="UP000193285"/>
    </source>
</evidence>
<dbReference type="EMBL" id="LQPN01000042">
    <property type="protein sequence ID" value="ORW47574.1"/>
    <property type="molecule type" value="Genomic_DNA"/>
</dbReference>
<dbReference type="InterPro" id="IPR007969">
    <property type="entry name" value="DUF732"/>
</dbReference>
<dbReference type="Pfam" id="PF05305">
    <property type="entry name" value="DUF732"/>
    <property type="match status" value="1"/>
</dbReference>
<sequence length="114" mass="11946">MAAQRRSGRFMSLAAITGPLVAAGVVWAGPAQADPISYLNDLHNAGIQDFAGGDPALLQTGQRLCQQLSYGVPPAQLQAMALQKSDTDLGPNGLNPAQADLLVYWAQRDLCPSA</sequence>
<proteinExistence type="predicted"/>
<evidence type="ECO:0000313" key="2">
    <source>
        <dbReference type="EMBL" id="ORW47574.1"/>
    </source>
</evidence>
<dbReference type="Proteomes" id="UP000193285">
    <property type="component" value="Unassembled WGS sequence"/>
</dbReference>
<organism evidence="2 3">
    <name type="scientific">Mycobacterium paraense</name>
    <dbReference type="NCBI Taxonomy" id="767916"/>
    <lineage>
        <taxon>Bacteria</taxon>
        <taxon>Bacillati</taxon>
        <taxon>Actinomycetota</taxon>
        <taxon>Actinomycetes</taxon>
        <taxon>Mycobacteriales</taxon>
        <taxon>Mycobacteriaceae</taxon>
        <taxon>Mycobacterium</taxon>
        <taxon>Mycobacterium simiae complex</taxon>
    </lineage>
</organism>
<comment type="caution">
    <text evidence="2">The sequence shown here is derived from an EMBL/GenBank/DDBJ whole genome shotgun (WGS) entry which is preliminary data.</text>
</comment>
<accession>A0A1X2AAY0</accession>
<protein>
    <recommendedName>
        <fullName evidence="1">DUF732 domain-containing protein</fullName>
    </recommendedName>
</protein>
<evidence type="ECO:0000259" key="1">
    <source>
        <dbReference type="Pfam" id="PF05305"/>
    </source>
</evidence>
<feature type="domain" description="DUF732" evidence="1">
    <location>
        <begin position="37"/>
        <end position="113"/>
    </location>
</feature>
<name>A0A1X2AAY0_9MYCO</name>
<dbReference type="RefSeq" id="WP_068113371.1">
    <property type="nucleotide sequence ID" value="NZ_LQPN01000042.1"/>
</dbReference>